<feature type="transmembrane region" description="Helical" evidence="1">
    <location>
        <begin position="82"/>
        <end position="101"/>
    </location>
</feature>
<feature type="transmembrane region" description="Helical" evidence="1">
    <location>
        <begin position="20"/>
        <end position="37"/>
    </location>
</feature>
<proteinExistence type="predicted"/>
<organism evidence="2 3">
    <name type="scientific">Polyangium jinanense</name>
    <dbReference type="NCBI Taxonomy" id="2829994"/>
    <lineage>
        <taxon>Bacteria</taxon>
        <taxon>Pseudomonadati</taxon>
        <taxon>Myxococcota</taxon>
        <taxon>Polyangia</taxon>
        <taxon>Polyangiales</taxon>
        <taxon>Polyangiaceae</taxon>
        <taxon>Polyangium</taxon>
    </lineage>
</organism>
<dbReference type="Proteomes" id="UP001151081">
    <property type="component" value="Unassembled WGS sequence"/>
</dbReference>
<sequence>MAADFFRVGALKLMDAGLRPAFVVVTPLCALLLGILVQPTVRWPGRAAAFFAAAVGVLSAGLMGGALIGVMRWSRWGLGEGAATGFVCALGFLPAFALVLAAARRVGRARPGSLVDRADRRAVWLAVAVSVALGTLAALPDWNVFPTGVRPSLEVSRTLGLAAVAAIFALCLSDAVALVRALRVERLLPAMRSASGDDPRVAWSPRKLDLGLGEETRASVLSAAVVYREHDRVLSVVHGNPRDARRALLGAFACGIVALGVGGACVSLTGARTASAADAEAPAPIAAETR</sequence>
<dbReference type="RefSeq" id="WP_272428019.1">
    <property type="nucleotide sequence ID" value="NZ_JAGTJJ010000083.1"/>
</dbReference>
<keyword evidence="3" id="KW-1185">Reference proteome</keyword>
<keyword evidence="1" id="KW-0812">Transmembrane</keyword>
<gene>
    <name evidence="2" type="ORF">KEG57_50410</name>
</gene>
<feature type="transmembrane region" description="Helical" evidence="1">
    <location>
        <begin position="122"/>
        <end position="139"/>
    </location>
</feature>
<evidence type="ECO:0000313" key="3">
    <source>
        <dbReference type="Proteomes" id="UP001151081"/>
    </source>
</evidence>
<feature type="transmembrane region" description="Helical" evidence="1">
    <location>
        <begin position="49"/>
        <end position="70"/>
    </location>
</feature>
<accession>A0A9X3XG59</accession>
<evidence type="ECO:0000313" key="2">
    <source>
        <dbReference type="EMBL" id="MDC3988780.1"/>
    </source>
</evidence>
<dbReference type="AlphaFoldDB" id="A0A9X3XG59"/>
<keyword evidence="1" id="KW-0472">Membrane</keyword>
<protein>
    <submittedName>
        <fullName evidence="2">Uncharacterized protein</fullName>
    </submittedName>
</protein>
<name>A0A9X3XG59_9BACT</name>
<feature type="transmembrane region" description="Helical" evidence="1">
    <location>
        <begin position="247"/>
        <end position="269"/>
    </location>
</feature>
<reference evidence="2 3" key="1">
    <citation type="submission" date="2021-04" db="EMBL/GenBank/DDBJ databases">
        <title>Genome analysis of Polyangium sp.</title>
        <authorList>
            <person name="Li Y."/>
            <person name="Wang J."/>
        </authorList>
    </citation>
    <scope>NUCLEOTIDE SEQUENCE [LARGE SCALE GENOMIC DNA]</scope>
    <source>
        <strain evidence="2 3">SDU14</strain>
    </source>
</reference>
<dbReference type="EMBL" id="JAGTJJ010000083">
    <property type="protein sequence ID" value="MDC3988780.1"/>
    <property type="molecule type" value="Genomic_DNA"/>
</dbReference>
<evidence type="ECO:0000256" key="1">
    <source>
        <dbReference type="SAM" id="Phobius"/>
    </source>
</evidence>
<comment type="caution">
    <text evidence="2">The sequence shown here is derived from an EMBL/GenBank/DDBJ whole genome shotgun (WGS) entry which is preliminary data.</text>
</comment>
<feature type="transmembrane region" description="Helical" evidence="1">
    <location>
        <begin position="159"/>
        <end position="182"/>
    </location>
</feature>
<keyword evidence="1" id="KW-1133">Transmembrane helix</keyword>